<dbReference type="InterPro" id="IPR021869">
    <property type="entry name" value="RNase_Zc3h12_NYN"/>
</dbReference>
<proteinExistence type="predicted"/>
<comment type="caution">
    <text evidence="3">The sequence shown here is derived from an EMBL/GenBank/DDBJ whole genome shotgun (WGS) entry which is preliminary data.</text>
</comment>
<sequence>MEADAMEIDSAVQPSSHLQHHTPVVLPNTTDGIVDAALALLRTHLYRYIIRQLLRSVGQEFLEDLAPHHDAALVELLKFVLDKWLSTFTDSSLANHKSRIERLITLVKAVQPTPRSPVLAPSLITAKETLQAVETLLVNFHPPAAAHIEALAKALSAKPTTTTTNTNITPRAKPPSHPSTTPSHSLQSNHHPQPTLSIPDAPLTQPISSTRIPVVLDGSNIAWRHGNSRFSIRGVVLAFRHFYERSHPIVLFLPEARLRNPSQDSDFNAVNSLRGTSYLVLTPDTDYDDAYICDFARDHAAVVVSNDAFKDHAYQASAISAQEEQLWKTWLTACRLSFTFRADQFLPNPAFNYERAAKVASSLRRNHTHT</sequence>
<feature type="compositionally biased region" description="Low complexity" evidence="1">
    <location>
        <begin position="159"/>
        <end position="169"/>
    </location>
</feature>
<keyword evidence="4" id="KW-1185">Reference proteome</keyword>
<evidence type="ECO:0000313" key="3">
    <source>
        <dbReference type="EMBL" id="PXF49178.1"/>
    </source>
</evidence>
<organism evidence="3 4">
    <name type="scientific">Gracilariopsis chorda</name>
    <dbReference type="NCBI Taxonomy" id="448386"/>
    <lineage>
        <taxon>Eukaryota</taxon>
        <taxon>Rhodophyta</taxon>
        <taxon>Florideophyceae</taxon>
        <taxon>Rhodymeniophycidae</taxon>
        <taxon>Gracilariales</taxon>
        <taxon>Gracilariaceae</taxon>
        <taxon>Gracilariopsis</taxon>
    </lineage>
</organism>
<protein>
    <submittedName>
        <fullName evidence="3">Endoribonuclease ZC3H12A</fullName>
    </submittedName>
</protein>
<dbReference type="GO" id="GO:0036464">
    <property type="term" value="C:cytoplasmic ribonucleoprotein granule"/>
    <property type="evidence" value="ECO:0007669"/>
    <property type="project" value="TreeGrafter"/>
</dbReference>
<reference evidence="3 4" key="1">
    <citation type="journal article" date="2018" name="Mol. Biol. Evol.">
        <title>Analysis of the draft genome of the red seaweed Gracilariopsis chorda provides insights into genome size evolution in Rhodophyta.</title>
        <authorList>
            <person name="Lee J."/>
            <person name="Yang E.C."/>
            <person name="Graf L."/>
            <person name="Yang J.H."/>
            <person name="Qiu H."/>
            <person name="Zel Zion U."/>
            <person name="Chan C.X."/>
            <person name="Stephens T.G."/>
            <person name="Weber A.P.M."/>
            <person name="Boo G.H."/>
            <person name="Boo S.M."/>
            <person name="Kim K.M."/>
            <person name="Shin Y."/>
            <person name="Jung M."/>
            <person name="Lee S.J."/>
            <person name="Yim H.S."/>
            <person name="Lee J.H."/>
            <person name="Bhattacharya D."/>
            <person name="Yoon H.S."/>
        </authorList>
    </citation>
    <scope>NUCLEOTIDE SEQUENCE [LARGE SCALE GENOMIC DNA]</scope>
    <source>
        <strain evidence="3 4">SKKU-2015</strain>
        <tissue evidence="3">Whole body</tissue>
    </source>
</reference>
<evidence type="ECO:0000256" key="1">
    <source>
        <dbReference type="SAM" id="MobiDB-lite"/>
    </source>
</evidence>
<dbReference type="GO" id="GO:0003729">
    <property type="term" value="F:mRNA binding"/>
    <property type="evidence" value="ECO:0007669"/>
    <property type="project" value="TreeGrafter"/>
</dbReference>
<dbReference type="EMBL" id="NBIV01000007">
    <property type="protein sequence ID" value="PXF49178.1"/>
    <property type="molecule type" value="Genomic_DNA"/>
</dbReference>
<dbReference type="OrthoDB" id="5928at2759"/>
<accession>A0A2V3J436</accession>
<evidence type="ECO:0000259" key="2">
    <source>
        <dbReference type="Pfam" id="PF11977"/>
    </source>
</evidence>
<dbReference type="Proteomes" id="UP000247409">
    <property type="component" value="Unassembled WGS sequence"/>
</dbReference>
<feature type="domain" description="RNase NYN" evidence="2">
    <location>
        <begin position="213"/>
        <end position="356"/>
    </location>
</feature>
<dbReference type="InterPro" id="IPR051101">
    <property type="entry name" value="ZC3H12/N4BP1_RNase_Reg"/>
</dbReference>
<dbReference type="Pfam" id="PF11977">
    <property type="entry name" value="RNase_Zc3h12a"/>
    <property type="match status" value="1"/>
</dbReference>
<dbReference type="PANTHER" id="PTHR12876">
    <property type="entry name" value="N4BP1-RELATED"/>
    <property type="match status" value="1"/>
</dbReference>
<name>A0A2V3J436_9FLOR</name>
<dbReference type="Gene3D" id="3.40.50.11980">
    <property type="match status" value="1"/>
</dbReference>
<gene>
    <name evidence="3" type="ORF">BWQ96_00967</name>
</gene>
<dbReference type="PANTHER" id="PTHR12876:SF35">
    <property type="entry name" value="LD08718P-RELATED"/>
    <property type="match status" value="1"/>
</dbReference>
<evidence type="ECO:0000313" key="4">
    <source>
        <dbReference type="Proteomes" id="UP000247409"/>
    </source>
</evidence>
<dbReference type="GO" id="GO:0005634">
    <property type="term" value="C:nucleus"/>
    <property type="evidence" value="ECO:0007669"/>
    <property type="project" value="TreeGrafter"/>
</dbReference>
<feature type="compositionally biased region" description="Polar residues" evidence="1">
    <location>
        <begin position="186"/>
        <end position="196"/>
    </location>
</feature>
<dbReference type="AlphaFoldDB" id="A0A2V3J436"/>
<feature type="region of interest" description="Disordered" evidence="1">
    <location>
        <begin position="159"/>
        <end position="203"/>
    </location>
</feature>
<dbReference type="GO" id="GO:0004521">
    <property type="term" value="F:RNA endonuclease activity"/>
    <property type="evidence" value="ECO:0007669"/>
    <property type="project" value="TreeGrafter"/>
</dbReference>